<keyword evidence="13" id="KW-0732">Signal</keyword>
<keyword evidence="8" id="KW-0443">Lipid metabolism</keyword>
<evidence type="ECO:0000256" key="12">
    <source>
        <dbReference type="SAM" id="Phobius"/>
    </source>
</evidence>
<keyword evidence="11" id="KW-1208">Phospholipid metabolism</keyword>
<protein>
    <recommendedName>
        <fullName evidence="16">Protein-S-isoprenylcysteine O-methyltransferase</fullName>
    </recommendedName>
</protein>
<dbReference type="GO" id="GO:0008654">
    <property type="term" value="P:phospholipid biosynthetic process"/>
    <property type="evidence" value="ECO:0007669"/>
    <property type="project" value="UniProtKB-KW"/>
</dbReference>
<dbReference type="GO" id="GO:0008168">
    <property type="term" value="F:methyltransferase activity"/>
    <property type="evidence" value="ECO:0007669"/>
    <property type="project" value="UniProtKB-KW"/>
</dbReference>
<keyword evidence="10" id="KW-0594">Phospholipid biosynthesis</keyword>
<organism evidence="14 15">
    <name type="scientific">Mycena pura</name>
    <dbReference type="NCBI Taxonomy" id="153505"/>
    <lineage>
        <taxon>Eukaryota</taxon>
        <taxon>Fungi</taxon>
        <taxon>Dikarya</taxon>
        <taxon>Basidiomycota</taxon>
        <taxon>Agaricomycotina</taxon>
        <taxon>Agaricomycetes</taxon>
        <taxon>Agaricomycetidae</taxon>
        <taxon>Agaricales</taxon>
        <taxon>Marasmiineae</taxon>
        <taxon>Mycenaceae</taxon>
        <taxon>Mycena</taxon>
    </lineage>
</organism>
<dbReference type="Gene3D" id="1.20.120.1630">
    <property type="match status" value="1"/>
</dbReference>
<dbReference type="PANTHER" id="PTHR12714">
    <property type="entry name" value="PROTEIN-S ISOPRENYLCYSTEINE O-METHYLTRANSFERASE"/>
    <property type="match status" value="1"/>
</dbReference>
<accession>A0AAD6UXL6</accession>
<keyword evidence="4" id="KW-0949">S-adenosyl-L-methionine</keyword>
<dbReference type="InterPro" id="IPR007318">
    <property type="entry name" value="Phopholipid_MeTrfase"/>
</dbReference>
<gene>
    <name evidence="14" type="ORF">GGX14DRAFT_700396</name>
</gene>
<keyword evidence="6" id="KW-0256">Endoplasmic reticulum</keyword>
<feature type="transmembrane region" description="Helical" evidence="12">
    <location>
        <begin position="54"/>
        <end position="71"/>
    </location>
</feature>
<reference evidence="14" key="1">
    <citation type="submission" date="2023-03" db="EMBL/GenBank/DDBJ databases">
        <title>Massive genome expansion in bonnet fungi (Mycena s.s.) driven by repeated elements and novel gene families across ecological guilds.</title>
        <authorList>
            <consortium name="Lawrence Berkeley National Laboratory"/>
            <person name="Harder C.B."/>
            <person name="Miyauchi S."/>
            <person name="Viragh M."/>
            <person name="Kuo A."/>
            <person name="Thoen E."/>
            <person name="Andreopoulos B."/>
            <person name="Lu D."/>
            <person name="Skrede I."/>
            <person name="Drula E."/>
            <person name="Henrissat B."/>
            <person name="Morin E."/>
            <person name="Kohler A."/>
            <person name="Barry K."/>
            <person name="LaButti K."/>
            <person name="Morin E."/>
            <person name="Salamov A."/>
            <person name="Lipzen A."/>
            <person name="Mereny Z."/>
            <person name="Hegedus B."/>
            <person name="Baldrian P."/>
            <person name="Stursova M."/>
            <person name="Weitz H."/>
            <person name="Taylor A."/>
            <person name="Grigoriev I.V."/>
            <person name="Nagy L.G."/>
            <person name="Martin F."/>
            <person name="Kauserud H."/>
        </authorList>
    </citation>
    <scope>NUCLEOTIDE SEQUENCE</scope>
    <source>
        <strain evidence="14">9144</strain>
    </source>
</reference>
<evidence type="ECO:0000313" key="14">
    <source>
        <dbReference type="EMBL" id="KAJ7196936.1"/>
    </source>
</evidence>
<keyword evidence="2" id="KW-0444">Lipid biosynthesis</keyword>
<evidence type="ECO:0000256" key="13">
    <source>
        <dbReference type="SAM" id="SignalP"/>
    </source>
</evidence>
<dbReference type="GO" id="GO:0032259">
    <property type="term" value="P:methylation"/>
    <property type="evidence" value="ECO:0007669"/>
    <property type="project" value="UniProtKB-KW"/>
</dbReference>
<dbReference type="Proteomes" id="UP001219525">
    <property type="component" value="Unassembled WGS sequence"/>
</dbReference>
<evidence type="ECO:0000256" key="10">
    <source>
        <dbReference type="ARBA" id="ARBA00023209"/>
    </source>
</evidence>
<keyword evidence="5 12" id="KW-0812">Transmembrane</keyword>
<evidence type="ECO:0000256" key="7">
    <source>
        <dbReference type="ARBA" id="ARBA00022989"/>
    </source>
</evidence>
<sequence>MPFLRIPVTLATALAFHAAITAPNPPLNDTMRTIKKTGFEVILVSHSFREAQKLIFWVATIAETAIILAQLNTRSILAQRVISKLALGGGLPTTHLTPQLAFGSILVVAGAFLRIQCYRALGKHFTFETSIARDHKLVTSGPYRYMRHPSYTGAAIVYLGLLCACSSPGSWFMECLFKGTTAGAVFCMSYAVAMGLVVFGLFFRMSREDEGLRREFGEKWKTWAATVPYVLVPGIY</sequence>
<evidence type="ECO:0000256" key="6">
    <source>
        <dbReference type="ARBA" id="ARBA00022824"/>
    </source>
</evidence>
<name>A0AAD6UXL6_9AGAR</name>
<dbReference type="PANTHER" id="PTHR12714:SF9">
    <property type="entry name" value="PROTEIN-S-ISOPRENYLCYSTEINE O-METHYLTRANSFERASE"/>
    <property type="match status" value="1"/>
</dbReference>
<feature type="transmembrane region" description="Helical" evidence="12">
    <location>
        <begin position="183"/>
        <end position="203"/>
    </location>
</feature>
<keyword evidence="9 12" id="KW-0472">Membrane</keyword>
<evidence type="ECO:0000256" key="4">
    <source>
        <dbReference type="ARBA" id="ARBA00022691"/>
    </source>
</evidence>
<proteinExistence type="predicted"/>
<dbReference type="AlphaFoldDB" id="A0AAD6UXL6"/>
<evidence type="ECO:0000256" key="3">
    <source>
        <dbReference type="ARBA" id="ARBA00022603"/>
    </source>
</evidence>
<feature type="chain" id="PRO_5042008351" description="Protein-S-isoprenylcysteine O-methyltransferase" evidence="13">
    <location>
        <begin position="23"/>
        <end position="236"/>
    </location>
</feature>
<evidence type="ECO:0000256" key="1">
    <source>
        <dbReference type="ARBA" id="ARBA00004127"/>
    </source>
</evidence>
<dbReference type="EMBL" id="JARJCW010000080">
    <property type="protein sequence ID" value="KAJ7196936.1"/>
    <property type="molecule type" value="Genomic_DNA"/>
</dbReference>
<keyword evidence="3" id="KW-0489">Methyltransferase</keyword>
<dbReference type="Pfam" id="PF04191">
    <property type="entry name" value="PEMT"/>
    <property type="match status" value="1"/>
</dbReference>
<keyword evidence="3" id="KW-0808">Transferase</keyword>
<evidence type="ECO:0000256" key="5">
    <source>
        <dbReference type="ARBA" id="ARBA00022692"/>
    </source>
</evidence>
<comment type="caution">
    <text evidence="14">The sequence shown here is derived from an EMBL/GenBank/DDBJ whole genome shotgun (WGS) entry which is preliminary data.</text>
</comment>
<feature type="transmembrane region" description="Helical" evidence="12">
    <location>
        <begin position="151"/>
        <end position="171"/>
    </location>
</feature>
<feature type="signal peptide" evidence="13">
    <location>
        <begin position="1"/>
        <end position="22"/>
    </location>
</feature>
<keyword evidence="15" id="KW-1185">Reference proteome</keyword>
<evidence type="ECO:0000256" key="2">
    <source>
        <dbReference type="ARBA" id="ARBA00022516"/>
    </source>
</evidence>
<evidence type="ECO:0000256" key="11">
    <source>
        <dbReference type="ARBA" id="ARBA00023264"/>
    </source>
</evidence>
<keyword evidence="7 12" id="KW-1133">Transmembrane helix</keyword>
<evidence type="ECO:0000313" key="15">
    <source>
        <dbReference type="Proteomes" id="UP001219525"/>
    </source>
</evidence>
<dbReference type="GO" id="GO:0012505">
    <property type="term" value="C:endomembrane system"/>
    <property type="evidence" value="ECO:0007669"/>
    <property type="project" value="UniProtKB-SubCell"/>
</dbReference>
<evidence type="ECO:0000256" key="8">
    <source>
        <dbReference type="ARBA" id="ARBA00023098"/>
    </source>
</evidence>
<evidence type="ECO:0000256" key="9">
    <source>
        <dbReference type="ARBA" id="ARBA00023136"/>
    </source>
</evidence>
<comment type="subcellular location">
    <subcellularLocation>
        <location evidence="1">Endomembrane system</location>
        <topology evidence="1">Multi-pass membrane protein</topology>
    </subcellularLocation>
</comment>
<evidence type="ECO:0008006" key="16">
    <source>
        <dbReference type="Google" id="ProtNLM"/>
    </source>
</evidence>